<accession>A0ABY4KDG4</accession>
<dbReference type="GO" id="GO:0016301">
    <property type="term" value="F:kinase activity"/>
    <property type="evidence" value="ECO:0007669"/>
    <property type="project" value="UniProtKB-KW"/>
</dbReference>
<dbReference type="InterPro" id="IPR016032">
    <property type="entry name" value="Sig_transdc_resp-reg_C-effctor"/>
</dbReference>
<dbReference type="InterPro" id="IPR036388">
    <property type="entry name" value="WH-like_DNA-bd_sf"/>
</dbReference>
<dbReference type="EMBL" id="CP096205">
    <property type="protein sequence ID" value="UPQ78356.1"/>
    <property type="molecule type" value="Genomic_DNA"/>
</dbReference>
<dbReference type="Gene3D" id="2.130.10.10">
    <property type="entry name" value="YVTN repeat-like/Quinoprotein amine dehydrogenase"/>
    <property type="match status" value="1"/>
</dbReference>
<keyword evidence="3" id="KW-0808">Transferase</keyword>
<keyword evidence="1" id="KW-1133">Transmembrane helix</keyword>
<feature type="chain" id="PRO_5045346275" evidence="2">
    <location>
        <begin position="20"/>
        <end position="913"/>
    </location>
</feature>
<protein>
    <submittedName>
        <fullName evidence="3">Histidine kinase</fullName>
    </submittedName>
</protein>
<evidence type="ECO:0000313" key="3">
    <source>
        <dbReference type="EMBL" id="UPQ78356.1"/>
    </source>
</evidence>
<keyword evidence="1" id="KW-0472">Membrane</keyword>
<keyword evidence="4" id="KW-1185">Reference proteome</keyword>
<dbReference type="SUPFAM" id="SSF50998">
    <property type="entry name" value="Quinoprotein alcohol dehydrogenase-like"/>
    <property type="match status" value="1"/>
</dbReference>
<feature type="signal peptide" evidence="2">
    <location>
        <begin position="1"/>
        <end position="19"/>
    </location>
</feature>
<dbReference type="InterPro" id="IPR011047">
    <property type="entry name" value="Quinoprotein_ADH-like_sf"/>
</dbReference>
<dbReference type="InterPro" id="IPR015943">
    <property type="entry name" value="WD40/YVTN_repeat-like_dom_sf"/>
</dbReference>
<name>A0ABY4KDG4_9FLAO</name>
<keyword evidence="2" id="KW-0732">Signal</keyword>
<dbReference type="SUPFAM" id="SSF46894">
    <property type="entry name" value="C-terminal effector domain of the bipartite response regulators"/>
    <property type="match status" value="1"/>
</dbReference>
<organism evidence="3 4">
    <name type="scientific">Flavobacterium azooxidireducens</name>
    <dbReference type="NCBI Taxonomy" id="1871076"/>
    <lineage>
        <taxon>Bacteria</taxon>
        <taxon>Pseudomonadati</taxon>
        <taxon>Bacteroidota</taxon>
        <taxon>Flavobacteriia</taxon>
        <taxon>Flavobacteriales</taxon>
        <taxon>Flavobacteriaceae</taxon>
        <taxon>Flavobacterium</taxon>
    </lineage>
</organism>
<sequence length="913" mass="107592">MKLKFQFLFFLLFSLNVFSQELLPFVENFTKSNYNGDNQVWSVTQGKDNAMYFANNHYFLRYNGVKWERYSLPNKTVIRSVFAHNEKIYCGSYNEFGYWKRENGIMRYYSLTKDKDFFKDASKNEEIWKIFELNGTIYFQSFNEIFIYNNNSIKRVEVPFLISYCFVIDSKIYVASVNRGVFEFDGKNFIYIKKWDAVLNNVIHAIAKNNNEIYIFTLKNGVFVEKNEKLQPWNHPINEALKSEVIITAKFYQKNKLVLGTASKGVYIVQMDSGEFININRNNRLSNNSVLSISVDKENDIWLGLDNGISHIEINSPFRIFSDNTGELGTVYSIAASKNGYLLASNHGVFTYENKSLKIVPNSQGQVWNVKKIDDNFVIGHNDGTFLYDFKSYRKINPLNGGWQLKKDLYHDRYIQSNYLGLAFFENKNDFSQYKRLNTVYRPIKDFVQTGQYEIIASDSYRGLFKIKYNEKLELVSYLNLTEKNNIKSDFGVKIFKYKNDVLYYINSEWYYLDGVTDVLKKYELFNQNFKNISEVIPIDDSSFAILKGGLFYIINQSNDHFSWKLIPKKYYEGKIINQETRIFKFNEHYLVNLDDGFLQFESNKNNFINQKVEIEAYFNGKILDDEANIPNNQSLTLHFVSEYFGNKKSTLFYKLNNQSIVPLTDGKLILNNLSSGNNSIEVYFTNGFEFVKTGEFSFTVLKPWYLSIWMIILYFAIVGGILFLYYRWNKVRYQEKIKLKEEELKHHRQIMELEMEAENKLKLQDYEKHILEMQVQSKASEVAGKSLSIAKQSEMIESIQRILEEEKNINTVKTKIKKAIKSNAINQREWENFEKNLIQSHEEFVQKLTNTYPELTSKDIKLSIYLRMNLSSKEIAPLMNISYRGVELHRYRLRKKIQLNSEESLSRFMINL</sequence>
<evidence type="ECO:0000256" key="2">
    <source>
        <dbReference type="SAM" id="SignalP"/>
    </source>
</evidence>
<dbReference type="Gene3D" id="1.10.10.10">
    <property type="entry name" value="Winged helix-like DNA-binding domain superfamily/Winged helix DNA-binding domain"/>
    <property type="match status" value="1"/>
</dbReference>
<evidence type="ECO:0000256" key="1">
    <source>
        <dbReference type="SAM" id="Phobius"/>
    </source>
</evidence>
<dbReference type="Proteomes" id="UP000830583">
    <property type="component" value="Chromosome"/>
</dbReference>
<keyword evidence="1" id="KW-0812">Transmembrane</keyword>
<reference evidence="3" key="1">
    <citation type="submission" date="2022-04" db="EMBL/GenBank/DDBJ databases">
        <title>Consumption of N2O by Flavobacterium azooxidireducens sp. nov. isolated from Decomposing Leaf Litter of Phragmites australis (Cav.).</title>
        <authorList>
            <person name="Behrendt U."/>
            <person name="Spanner T."/>
            <person name="Augustin J."/>
            <person name="Horn M.A."/>
            <person name="Kolb S."/>
            <person name="Ulrich A."/>
        </authorList>
    </citation>
    <scope>NUCLEOTIDE SEQUENCE</scope>
    <source>
        <strain evidence="3">IGB 4-14</strain>
    </source>
</reference>
<evidence type="ECO:0000313" key="4">
    <source>
        <dbReference type="Proteomes" id="UP000830583"/>
    </source>
</evidence>
<dbReference type="RefSeq" id="WP_248433283.1">
    <property type="nucleotide sequence ID" value="NZ_CP096205.1"/>
</dbReference>
<proteinExistence type="predicted"/>
<gene>
    <name evidence="3" type="ORF">M0M57_12080</name>
</gene>
<feature type="transmembrane region" description="Helical" evidence="1">
    <location>
        <begin position="705"/>
        <end position="727"/>
    </location>
</feature>
<keyword evidence="3" id="KW-0418">Kinase</keyword>